<keyword evidence="1" id="KW-1133">Transmembrane helix</keyword>
<reference evidence="2 3" key="1">
    <citation type="submission" date="2019-09" db="EMBL/GenBank/DDBJ databases">
        <authorList>
            <consortium name="DOE Joint Genome Institute"/>
            <person name="Mondo S.J."/>
            <person name="Navarro-Mendoza M.I."/>
            <person name="Perez-Arques C."/>
            <person name="Panchal S."/>
            <person name="Nicolas F.E."/>
            <person name="Ganguly P."/>
            <person name="Pangilinan J."/>
            <person name="Grigoriev I."/>
            <person name="Heitman J."/>
            <person name="Sanya K."/>
            <person name="Garre V."/>
        </authorList>
    </citation>
    <scope>NUCLEOTIDE SEQUENCE [LARGE SCALE GENOMIC DNA]</scope>
    <source>
        <strain evidence="2 3">MU402</strain>
    </source>
</reference>
<feature type="transmembrane region" description="Helical" evidence="1">
    <location>
        <begin position="30"/>
        <end position="47"/>
    </location>
</feature>
<organism evidence="2 3">
    <name type="scientific">Mucor circinelloides f. lusitanicus</name>
    <name type="common">Mucor racemosus var. lusitanicus</name>
    <dbReference type="NCBI Taxonomy" id="29924"/>
    <lineage>
        <taxon>Eukaryota</taxon>
        <taxon>Fungi</taxon>
        <taxon>Fungi incertae sedis</taxon>
        <taxon>Mucoromycota</taxon>
        <taxon>Mucoromycotina</taxon>
        <taxon>Mucoromycetes</taxon>
        <taxon>Mucorales</taxon>
        <taxon>Mucorineae</taxon>
        <taxon>Mucoraceae</taxon>
        <taxon>Mucor</taxon>
    </lineage>
</organism>
<keyword evidence="1" id="KW-0472">Membrane</keyword>
<gene>
    <name evidence="2" type="ORF">FB192DRAFT_1385208</name>
</gene>
<comment type="caution">
    <text evidence="2">The sequence shown here is derived from an EMBL/GenBank/DDBJ whole genome shotgun (WGS) entry which is preliminary data.</text>
</comment>
<evidence type="ECO:0000313" key="3">
    <source>
        <dbReference type="Proteomes" id="UP000469890"/>
    </source>
</evidence>
<evidence type="ECO:0000256" key="1">
    <source>
        <dbReference type="SAM" id="Phobius"/>
    </source>
</evidence>
<protein>
    <submittedName>
        <fullName evidence="2">Uncharacterized protein</fullName>
    </submittedName>
</protein>
<dbReference type="EMBL" id="JAAECE010000005">
    <property type="protein sequence ID" value="KAF1801314.1"/>
    <property type="molecule type" value="Genomic_DNA"/>
</dbReference>
<sequence>MRMTGRQNLSIFQSINLSPSTVSPSQSNPPLGHLLLLFMLIPILFSGNKPRKKFCSFLSLFFFLSLNQVYNSQHE</sequence>
<accession>A0A8H4BFG7</accession>
<name>A0A8H4BFG7_MUCCL</name>
<dbReference type="Proteomes" id="UP000469890">
    <property type="component" value="Unassembled WGS sequence"/>
</dbReference>
<evidence type="ECO:0000313" key="2">
    <source>
        <dbReference type="EMBL" id="KAF1801314.1"/>
    </source>
</evidence>
<dbReference type="AlphaFoldDB" id="A0A8H4BFG7"/>
<keyword evidence="1" id="KW-0812">Transmembrane</keyword>
<proteinExistence type="predicted"/>
<feature type="transmembrane region" description="Helical" evidence="1">
    <location>
        <begin position="54"/>
        <end position="70"/>
    </location>
</feature>